<keyword evidence="3" id="KW-1185">Reference proteome</keyword>
<evidence type="ECO:0000256" key="1">
    <source>
        <dbReference type="SAM" id="MobiDB-lite"/>
    </source>
</evidence>
<dbReference type="EMBL" id="KV429087">
    <property type="protein sequence ID" value="KZT66587.1"/>
    <property type="molecule type" value="Genomic_DNA"/>
</dbReference>
<feature type="compositionally biased region" description="Polar residues" evidence="1">
    <location>
        <begin position="1"/>
        <end position="21"/>
    </location>
</feature>
<gene>
    <name evidence="2" type="ORF">DAEQUDRAFT_730156</name>
</gene>
<protein>
    <submittedName>
        <fullName evidence="2">Uncharacterized protein</fullName>
    </submittedName>
</protein>
<reference evidence="2 3" key="1">
    <citation type="journal article" date="2016" name="Mol. Biol. Evol.">
        <title>Comparative Genomics of Early-Diverging Mushroom-Forming Fungi Provides Insights into the Origins of Lignocellulose Decay Capabilities.</title>
        <authorList>
            <person name="Nagy L.G."/>
            <person name="Riley R."/>
            <person name="Tritt A."/>
            <person name="Adam C."/>
            <person name="Daum C."/>
            <person name="Floudas D."/>
            <person name="Sun H."/>
            <person name="Yadav J.S."/>
            <person name="Pangilinan J."/>
            <person name="Larsson K.H."/>
            <person name="Matsuura K."/>
            <person name="Barry K."/>
            <person name="Labutti K."/>
            <person name="Kuo R."/>
            <person name="Ohm R.A."/>
            <person name="Bhattacharya S.S."/>
            <person name="Shirouzu T."/>
            <person name="Yoshinaga Y."/>
            <person name="Martin F.M."/>
            <person name="Grigoriev I.V."/>
            <person name="Hibbett D.S."/>
        </authorList>
    </citation>
    <scope>NUCLEOTIDE SEQUENCE [LARGE SCALE GENOMIC DNA]</scope>
    <source>
        <strain evidence="2 3">L-15889</strain>
    </source>
</reference>
<feature type="region of interest" description="Disordered" evidence="1">
    <location>
        <begin position="1"/>
        <end position="69"/>
    </location>
</feature>
<dbReference type="OrthoDB" id="3247268at2759"/>
<dbReference type="AlphaFoldDB" id="A0A165N6R3"/>
<accession>A0A165N6R3</accession>
<evidence type="ECO:0000313" key="2">
    <source>
        <dbReference type="EMBL" id="KZT66587.1"/>
    </source>
</evidence>
<feature type="compositionally biased region" description="Basic and acidic residues" evidence="1">
    <location>
        <begin position="115"/>
        <end position="125"/>
    </location>
</feature>
<feature type="region of interest" description="Disordered" evidence="1">
    <location>
        <begin position="104"/>
        <end position="151"/>
    </location>
</feature>
<evidence type="ECO:0000313" key="3">
    <source>
        <dbReference type="Proteomes" id="UP000076727"/>
    </source>
</evidence>
<name>A0A165N6R3_9APHY</name>
<organism evidence="2 3">
    <name type="scientific">Daedalea quercina L-15889</name>
    <dbReference type="NCBI Taxonomy" id="1314783"/>
    <lineage>
        <taxon>Eukaryota</taxon>
        <taxon>Fungi</taxon>
        <taxon>Dikarya</taxon>
        <taxon>Basidiomycota</taxon>
        <taxon>Agaricomycotina</taxon>
        <taxon>Agaricomycetes</taxon>
        <taxon>Polyporales</taxon>
        <taxon>Fomitopsis</taxon>
    </lineage>
</organism>
<dbReference type="Proteomes" id="UP000076727">
    <property type="component" value="Unassembled WGS sequence"/>
</dbReference>
<sequence>MASQQVDLSMSQLSLHSNASASDAEDWDRSMNLDTQTPRNSVAFPGGEGGEGEVVDGPGRGQGGQSKRTLSELLKLHAEKGKDVTFSQEEASRIAEVLGQWINSGPSPYEGEDDFFARSQDDSALGKRTPSSSYDATGRPRGQSESVVSQS</sequence>
<proteinExistence type="predicted"/>